<keyword evidence="3" id="KW-1185">Reference proteome</keyword>
<feature type="region of interest" description="Disordered" evidence="1">
    <location>
        <begin position="1"/>
        <end position="62"/>
    </location>
</feature>
<dbReference type="EMBL" id="PQXJ01000660">
    <property type="protein sequence ID" value="TGO45489.1"/>
    <property type="molecule type" value="Genomic_DNA"/>
</dbReference>
<feature type="compositionally biased region" description="Basic residues" evidence="1">
    <location>
        <begin position="29"/>
        <end position="43"/>
    </location>
</feature>
<comment type="caution">
    <text evidence="2">The sequence shown here is derived from an EMBL/GenBank/DDBJ whole genome shotgun (WGS) entry which is preliminary data.</text>
</comment>
<dbReference type="AlphaFoldDB" id="A0A4Z1H9L5"/>
<evidence type="ECO:0000256" key="1">
    <source>
        <dbReference type="SAM" id="MobiDB-lite"/>
    </source>
</evidence>
<name>A0A4Z1H9L5_9HELO</name>
<accession>A0A4Z1H9L5</accession>
<dbReference type="Proteomes" id="UP000297452">
    <property type="component" value="Unassembled WGS sequence"/>
</dbReference>
<proteinExistence type="predicted"/>
<organism evidence="2 3">
    <name type="scientific">Botryotinia narcissicola</name>
    <dbReference type="NCBI Taxonomy" id="278944"/>
    <lineage>
        <taxon>Eukaryota</taxon>
        <taxon>Fungi</taxon>
        <taxon>Dikarya</taxon>
        <taxon>Ascomycota</taxon>
        <taxon>Pezizomycotina</taxon>
        <taxon>Leotiomycetes</taxon>
        <taxon>Helotiales</taxon>
        <taxon>Sclerotiniaceae</taxon>
        <taxon>Botryotinia</taxon>
    </lineage>
</organism>
<gene>
    <name evidence="2" type="ORF">BOTNAR_0662g00030</name>
</gene>
<evidence type="ECO:0000313" key="2">
    <source>
        <dbReference type="EMBL" id="TGO45489.1"/>
    </source>
</evidence>
<sequence length="62" mass="7298">MLASHAMPTNRPQLQRKRQHALKPITPHPPKKKKKNQHKRKREKNANPYVNAESKLKPNNDK</sequence>
<evidence type="ECO:0000313" key="3">
    <source>
        <dbReference type="Proteomes" id="UP000297452"/>
    </source>
</evidence>
<reference evidence="2 3" key="1">
    <citation type="submission" date="2017-12" db="EMBL/GenBank/DDBJ databases">
        <title>Comparative genomics of Botrytis spp.</title>
        <authorList>
            <person name="Valero-Jimenez C.A."/>
            <person name="Tapia P."/>
            <person name="Veloso J."/>
            <person name="Silva-Moreno E."/>
            <person name="Staats M."/>
            <person name="Valdes J.H."/>
            <person name="Van Kan J.A.L."/>
        </authorList>
    </citation>
    <scope>NUCLEOTIDE SEQUENCE [LARGE SCALE GENOMIC DNA]</scope>
    <source>
        <strain evidence="2 3">MUCL2120</strain>
    </source>
</reference>
<protein>
    <submittedName>
        <fullName evidence="2">Uncharacterized protein</fullName>
    </submittedName>
</protein>